<evidence type="ECO:0000313" key="2">
    <source>
        <dbReference type="EMBL" id="PBK66637.1"/>
    </source>
</evidence>
<dbReference type="Proteomes" id="UP000218334">
    <property type="component" value="Unassembled WGS sequence"/>
</dbReference>
<accession>A0A2H3BPZ3</accession>
<gene>
    <name evidence="2" type="ORF">ARMSODRAFT_1021081</name>
</gene>
<dbReference type="AlphaFoldDB" id="A0A2H3BPZ3"/>
<sequence>MVQIDVERQMMMSINDPTPDTPVVDPEIQNLIRGVETVDIQTAASSHDEVQNVHMPEARHSQRVRVATIPGDNDLAVTAEANVAQAKGHGCGVIPRGKAGGQGRGRGRGTQKQSDVPQLDARPTRRNTRVDTQQQVVQDESEGLEDDDVYG</sequence>
<feature type="compositionally biased region" description="Acidic residues" evidence="1">
    <location>
        <begin position="139"/>
        <end position="151"/>
    </location>
</feature>
<organism evidence="2 3">
    <name type="scientific">Armillaria solidipes</name>
    <dbReference type="NCBI Taxonomy" id="1076256"/>
    <lineage>
        <taxon>Eukaryota</taxon>
        <taxon>Fungi</taxon>
        <taxon>Dikarya</taxon>
        <taxon>Basidiomycota</taxon>
        <taxon>Agaricomycotina</taxon>
        <taxon>Agaricomycetes</taxon>
        <taxon>Agaricomycetidae</taxon>
        <taxon>Agaricales</taxon>
        <taxon>Marasmiineae</taxon>
        <taxon>Physalacriaceae</taxon>
        <taxon>Armillaria</taxon>
    </lineage>
</organism>
<protein>
    <submittedName>
        <fullName evidence="2">Uncharacterized protein</fullName>
    </submittedName>
</protein>
<reference evidence="3" key="1">
    <citation type="journal article" date="2017" name="Nat. Ecol. Evol.">
        <title>Genome expansion and lineage-specific genetic innovations in the forest pathogenic fungi Armillaria.</title>
        <authorList>
            <person name="Sipos G."/>
            <person name="Prasanna A.N."/>
            <person name="Walter M.C."/>
            <person name="O'Connor E."/>
            <person name="Balint B."/>
            <person name="Krizsan K."/>
            <person name="Kiss B."/>
            <person name="Hess J."/>
            <person name="Varga T."/>
            <person name="Slot J."/>
            <person name="Riley R."/>
            <person name="Boka B."/>
            <person name="Rigling D."/>
            <person name="Barry K."/>
            <person name="Lee J."/>
            <person name="Mihaltcheva S."/>
            <person name="LaButti K."/>
            <person name="Lipzen A."/>
            <person name="Waldron R."/>
            <person name="Moloney N.M."/>
            <person name="Sperisen C."/>
            <person name="Kredics L."/>
            <person name="Vagvoelgyi C."/>
            <person name="Patrignani A."/>
            <person name="Fitzpatrick D."/>
            <person name="Nagy I."/>
            <person name="Doyle S."/>
            <person name="Anderson J.B."/>
            <person name="Grigoriev I.V."/>
            <person name="Gueldener U."/>
            <person name="Muensterkoetter M."/>
            <person name="Nagy L.G."/>
        </authorList>
    </citation>
    <scope>NUCLEOTIDE SEQUENCE [LARGE SCALE GENOMIC DNA]</scope>
    <source>
        <strain evidence="3">28-4</strain>
    </source>
</reference>
<dbReference type="EMBL" id="KZ293439">
    <property type="protein sequence ID" value="PBK66637.1"/>
    <property type="molecule type" value="Genomic_DNA"/>
</dbReference>
<feature type="region of interest" description="Disordered" evidence="1">
    <location>
        <begin position="88"/>
        <end position="151"/>
    </location>
</feature>
<name>A0A2H3BPZ3_9AGAR</name>
<evidence type="ECO:0000313" key="3">
    <source>
        <dbReference type="Proteomes" id="UP000218334"/>
    </source>
</evidence>
<evidence type="ECO:0000256" key="1">
    <source>
        <dbReference type="SAM" id="MobiDB-lite"/>
    </source>
</evidence>
<proteinExistence type="predicted"/>
<keyword evidence="3" id="KW-1185">Reference proteome</keyword>